<gene>
    <name evidence="2" type="ORF">AMON00008_LOCUS4934</name>
</gene>
<name>A0A7S4PWV3_9DINO</name>
<organism evidence="2">
    <name type="scientific">Alexandrium monilatum</name>
    <dbReference type="NCBI Taxonomy" id="311494"/>
    <lineage>
        <taxon>Eukaryota</taxon>
        <taxon>Sar</taxon>
        <taxon>Alveolata</taxon>
        <taxon>Dinophyceae</taxon>
        <taxon>Gonyaulacales</taxon>
        <taxon>Pyrocystaceae</taxon>
        <taxon>Alexandrium</taxon>
    </lineage>
</organism>
<proteinExistence type="predicted"/>
<evidence type="ECO:0000256" key="1">
    <source>
        <dbReference type="SAM" id="MobiDB-lite"/>
    </source>
</evidence>
<protein>
    <submittedName>
        <fullName evidence="2">Uncharacterized protein</fullName>
    </submittedName>
</protein>
<accession>A0A7S4PWV3</accession>
<evidence type="ECO:0000313" key="2">
    <source>
        <dbReference type="EMBL" id="CAE4565315.1"/>
    </source>
</evidence>
<reference evidence="2" key="1">
    <citation type="submission" date="2021-01" db="EMBL/GenBank/DDBJ databases">
        <authorList>
            <person name="Corre E."/>
            <person name="Pelletier E."/>
            <person name="Niang G."/>
            <person name="Scheremetjew M."/>
            <person name="Finn R."/>
            <person name="Kale V."/>
            <person name="Holt S."/>
            <person name="Cochrane G."/>
            <person name="Meng A."/>
            <person name="Brown T."/>
            <person name="Cohen L."/>
        </authorList>
    </citation>
    <scope>NUCLEOTIDE SEQUENCE</scope>
    <source>
        <strain evidence="2">CCMP3105</strain>
    </source>
</reference>
<dbReference type="AlphaFoldDB" id="A0A7S4PWV3"/>
<dbReference type="EMBL" id="HBNR01007512">
    <property type="protein sequence ID" value="CAE4565315.1"/>
    <property type="molecule type" value="Transcribed_RNA"/>
</dbReference>
<sequence length="239" mass="25374">MEQFLLAACPGPLRALAKLCVADARAEESEVPGAAVLSYPAVASPFEASPQWPSRLPAAAKGSVCPSPFGVVGKVLKPLQQPPAPGLLLLPTPARAAPRPASRVPQRCRVESRQAMSEAKGCDYKQVVTFDDESGIAEATEGAWPARLCPPASPRQTEEPPSPLDVSLLMRAHLAREGQHVYVWRGGRRSLVNSACIRSPEGESFGPLEPEPPQTEGPEGEDIVLDERTPGDGSSVFTL</sequence>
<feature type="region of interest" description="Disordered" evidence="1">
    <location>
        <begin position="199"/>
        <end position="239"/>
    </location>
</feature>